<reference evidence="2 3" key="1">
    <citation type="submission" date="2017-10" db="EMBL/GenBank/DDBJ databases">
        <title>Genome announcement of Methylocella silvestris TVC from permafrost.</title>
        <authorList>
            <person name="Wang J."/>
            <person name="Geng K."/>
            <person name="Ul-Haque F."/>
            <person name="Crombie A.T."/>
            <person name="Street L.E."/>
            <person name="Wookey P.A."/>
            <person name="Murrell J.C."/>
            <person name="Pratscher J."/>
        </authorList>
    </citation>
    <scope>NUCLEOTIDE SEQUENCE [LARGE SCALE GENOMIC DNA]</scope>
    <source>
        <strain evidence="2 3">TVC</strain>
    </source>
</reference>
<gene>
    <name evidence="2" type="ORF">CR492_11035</name>
</gene>
<feature type="domain" description="SsuA/THI5-like" evidence="1">
    <location>
        <begin position="48"/>
        <end position="246"/>
    </location>
</feature>
<dbReference type="OrthoDB" id="5372616at2"/>
<proteinExistence type="predicted"/>
<dbReference type="Pfam" id="PF09084">
    <property type="entry name" value="NMT1"/>
    <property type="match status" value="1"/>
</dbReference>
<dbReference type="Proteomes" id="UP000236286">
    <property type="component" value="Unassembled WGS sequence"/>
</dbReference>
<dbReference type="RefSeq" id="WP_102843875.1">
    <property type="nucleotide sequence ID" value="NZ_PDZR01000011.1"/>
</dbReference>
<evidence type="ECO:0000313" key="2">
    <source>
        <dbReference type="EMBL" id="PNG25939.1"/>
    </source>
</evidence>
<name>A0A2J7TGR2_METSI</name>
<dbReference type="AlphaFoldDB" id="A0A2J7TGR2"/>
<dbReference type="InterPro" id="IPR027939">
    <property type="entry name" value="NMT1/THI5"/>
</dbReference>
<sequence length="344" mass="37565">MTATLASPGRQATLSAVVAGLLIVAFFGGPALALDRVTFATNWLAEGEHGGFYQAKADGTYQRYGLDVTILQGGPQANNRLLLAAGKIEFNLAANLIQSFDAASQNIPLVAVAALFQKDPFILMSHPDAGFDKMEDLPRATAFIGKDAFVSVYQWLKSAYGFSEDKVQPYNFNAAPFIRDKNSIQQGYATSEPFSIEREGGFRPNVFLVADYGYDSYSTLIETRADLIAQNADLVQRFVDASIIGWINYLYGDSSKADALILADNPDMTKELLAYSREKMRELGIVVSGDARTLGVGAMTEPRVKSFFGKMAAAGLFKPDLDYRRAYTLQFINKGVGLDLIPRP</sequence>
<dbReference type="PANTHER" id="PTHR31528:SF3">
    <property type="entry name" value="THIAMINE BIOSYNTHESIS PROTEIN HI_0357-RELATED"/>
    <property type="match status" value="1"/>
</dbReference>
<evidence type="ECO:0000313" key="3">
    <source>
        <dbReference type="Proteomes" id="UP000236286"/>
    </source>
</evidence>
<protein>
    <submittedName>
        <fullName evidence="2">Nitrate ABC transporter substrate-binding protein</fullName>
    </submittedName>
</protein>
<comment type="caution">
    <text evidence="2">The sequence shown here is derived from an EMBL/GenBank/DDBJ whole genome shotgun (WGS) entry which is preliminary data.</text>
</comment>
<dbReference type="Gene3D" id="3.40.190.10">
    <property type="entry name" value="Periplasmic binding protein-like II"/>
    <property type="match status" value="2"/>
</dbReference>
<organism evidence="2 3">
    <name type="scientific">Methylocella silvestris</name>
    <dbReference type="NCBI Taxonomy" id="199596"/>
    <lineage>
        <taxon>Bacteria</taxon>
        <taxon>Pseudomonadati</taxon>
        <taxon>Pseudomonadota</taxon>
        <taxon>Alphaproteobacteria</taxon>
        <taxon>Hyphomicrobiales</taxon>
        <taxon>Beijerinckiaceae</taxon>
        <taxon>Methylocella</taxon>
    </lineage>
</organism>
<dbReference type="EMBL" id="PDZR01000011">
    <property type="protein sequence ID" value="PNG25939.1"/>
    <property type="molecule type" value="Genomic_DNA"/>
</dbReference>
<evidence type="ECO:0000259" key="1">
    <source>
        <dbReference type="Pfam" id="PF09084"/>
    </source>
</evidence>
<accession>A0A2J7TGR2</accession>
<dbReference type="SUPFAM" id="SSF53850">
    <property type="entry name" value="Periplasmic binding protein-like II"/>
    <property type="match status" value="1"/>
</dbReference>
<dbReference type="InterPro" id="IPR015168">
    <property type="entry name" value="SsuA/THI5"/>
</dbReference>
<dbReference type="PANTHER" id="PTHR31528">
    <property type="entry name" value="4-AMINO-5-HYDROXYMETHYL-2-METHYLPYRIMIDINE PHOSPHATE SYNTHASE THI11-RELATED"/>
    <property type="match status" value="1"/>
</dbReference>
<dbReference type="GO" id="GO:0009228">
    <property type="term" value="P:thiamine biosynthetic process"/>
    <property type="evidence" value="ECO:0007669"/>
    <property type="project" value="InterPro"/>
</dbReference>